<dbReference type="PIRSF" id="PIRSF006806">
    <property type="entry name" value="FTHF_cligase"/>
    <property type="match status" value="1"/>
</dbReference>
<feature type="binding site" evidence="4">
    <location>
        <position position="69"/>
    </location>
    <ligand>
        <name>substrate</name>
    </ligand>
</feature>
<evidence type="ECO:0000256" key="2">
    <source>
        <dbReference type="ARBA" id="ARBA00022741"/>
    </source>
</evidence>
<dbReference type="SUPFAM" id="SSF100950">
    <property type="entry name" value="NagB/RpiA/CoA transferase-like"/>
    <property type="match status" value="1"/>
</dbReference>
<keyword evidence="2 4" id="KW-0547">Nucleotide-binding</keyword>
<dbReference type="GO" id="GO:0005524">
    <property type="term" value="F:ATP binding"/>
    <property type="evidence" value="ECO:0007669"/>
    <property type="project" value="UniProtKB-KW"/>
</dbReference>
<comment type="catalytic activity">
    <reaction evidence="5">
        <text>(6S)-5-formyl-5,6,7,8-tetrahydrofolate + ATP = (6R)-5,10-methenyltetrahydrofolate + ADP + phosphate</text>
        <dbReference type="Rhea" id="RHEA:10488"/>
        <dbReference type="ChEBI" id="CHEBI:30616"/>
        <dbReference type="ChEBI" id="CHEBI:43474"/>
        <dbReference type="ChEBI" id="CHEBI:57455"/>
        <dbReference type="ChEBI" id="CHEBI:57457"/>
        <dbReference type="ChEBI" id="CHEBI:456216"/>
        <dbReference type="EC" id="6.3.3.2"/>
    </reaction>
</comment>
<evidence type="ECO:0000256" key="3">
    <source>
        <dbReference type="ARBA" id="ARBA00022840"/>
    </source>
</evidence>
<evidence type="ECO:0000256" key="1">
    <source>
        <dbReference type="ARBA" id="ARBA00010638"/>
    </source>
</evidence>
<reference evidence="7" key="1">
    <citation type="submission" date="2018-11" db="EMBL/GenBank/DDBJ databases">
        <title>Complete genome sequence of Paenibacillus sp. ML311-T8.</title>
        <authorList>
            <person name="Nam Y.-D."/>
            <person name="Kang J."/>
            <person name="Chung W.-H."/>
            <person name="Park Y.S."/>
        </authorList>
    </citation>
    <scope>NUCLEOTIDE SEQUENCE [LARGE SCALE GENOMIC DNA]</scope>
    <source>
        <strain evidence="7">ML311-T8</strain>
    </source>
</reference>
<dbReference type="GO" id="GO:0030272">
    <property type="term" value="F:5-formyltetrahydrofolate cyclo-ligase activity"/>
    <property type="evidence" value="ECO:0007669"/>
    <property type="project" value="UniProtKB-EC"/>
</dbReference>
<keyword evidence="5" id="KW-0460">Magnesium</keyword>
<feature type="binding site" evidence="4">
    <location>
        <begin position="12"/>
        <end position="16"/>
    </location>
    <ligand>
        <name>ATP</name>
        <dbReference type="ChEBI" id="CHEBI:30616"/>
    </ligand>
</feature>
<evidence type="ECO:0000256" key="4">
    <source>
        <dbReference type="PIRSR" id="PIRSR006806-1"/>
    </source>
</evidence>
<dbReference type="InterPro" id="IPR002698">
    <property type="entry name" value="FTHF_cligase"/>
</dbReference>
<dbReference type="Pfam" id="PF01812">
    <property type="entry name" value="5-FTHF_cyc-lig"/>
    <property type="match status" value="1"/>
</dbReference>
<dbReference type="NCBIfam" id="TIGR02727">
    <property type="entry name" value="MTHFS_bact"/>
    <property type="match status" value="1"/>
</dbReference>
<accession>A0A6B8RTF8</accession>
<organism evidence="6 7">
    <name type="scientific">Paenibacillus psychroresistens</name>
    <dbReference type="NCBI Taxonomy" id="1778678"/>
    <lineage>
        <taxon>Bacteria</taxon>
        <taxon>Bacillati</taxon>
        <taxon>Bacillota</taxon>
        <taxon>Bacilli</taxon>
        <taxon>Bacillales</taxon>
        <taxon>Paenibacillaceae</taxon>
        <taxon>Paenibacillus</taxon>
    </lineage>
</organism>
<dbReference type="OrthoDB" id="9801938at2"/>
<dbReference type="InterPro" id="IPR024185">
    <property type="entry name" value="FTHF_cligase-like_sf"/>
</dbReference>
<comment type="similarity">
    <text evidence="1 5">Belongs to the 5-formyltetrahydrofolate cyclo-ligase family.</text>
</comment>
<dbReference type="PANTHER" id="PTHR23407:SF1">
    <property type="entry name" value="5-FORMYLTETRAHYDROFOLATE CYCLO-LIGASE"/>
    <property type="match status" value="1"/>
</dbReference>
<comment type="cofactor">
    <cofactor evidence="5">
        <name>Mg(2+)</name>
        <dbReference type="ChEBI" id="CHEBI:18420"/>
    </cofactor>
</comment>
<feature type="binding site" evidence="4">
    <location>
        <position position="64"/>
    </location>
    <ligand>
        <name>substrate</name>
    </ligand>
</feature>
<dbReference type="Proteomes" id="UP000426246">
    <property type="component" value="Chromosome"/>
</dbReference>
<dbReference type="GO" id="GO:0009396">
    <property type="term" value="P:folic acid-containing compound biosynthetic process"/>
    <property type="evidence" value="ECO:0007669"/>
    <property type="project" value="TreeGrafter"/>
</dbReference>
<dbReference type="EMBL" id="CP034235">
    <property type="protein sequence ID" value="QGQ98498.1"/>
    <property type="molecule type" value="Genomic_DNA"/>
</dbReference>
<gene>
    <name evidence="6" type="ORF">EHS13_28270</name>
</gene>
<keyword evidence="6" id="KW-0436">Ligase</keyword>
<dbReference type="InterPro" id="IPR037171">
    <property type="entry name" value="NagB/RpiA_transferase-like"/>
</dbReference>
<dbReference type="AlphaFoldDB" id="A0A6B8RTF8"/>
<dbReference type="RefSeq" id="WP_155703606.1">
    <property type="nucleotide sequence ID" value="NZ_CP034235.1"/>
</dbReference>
<name>A0A6B8RTF8_9BACL</name>
<sequence>MSSSSSSIIEQKARLRKLISLERSSLENDMRLQKSEIICQRAIEHLQLKWSLELQKNYILYTYIPFRDELNIMPIIEWCWQKGIPVAAPRVQSSLKALNFHYINGVNDLQPQPPWGILEPLADTRIVDYSLYQGYMLIPGLAFDMKRARLGYGGGYYDKFLQSMDERNVRIYKLALAMDLQIVEEVPCEKHDLAVDLIISETRAI</sequence>
<evidence type="ECO:0000256" key="5">
    <source>
        <dbReference type="RuleBase" id="RU361279"/>
    </source>
</evidence>
<keyword evidence="5" id="KW-0479">Metal-binding</keyword>
<protein>
    <recommendedName>
        <fullName evidence="5">5-formyltetrahydrofolate cyclo-ligase</fullName>
        <ecNumber evidence="5">6.3.3.2</ecNumber>
    </recommendedName>
</protein>
<dbReference type="KEGG" id="ppsc:EHS13_28270"/>
<dbReference type="Gene3D" id="3.40.50.10420">
    <property type="entry name" value="NagB/RpiA/CoA transferase-like"/>
    <property type="match status" value="1"/>
</dbReference>
<evidence type="ECO:0000313" key="6">
    <source>
        <dbReference type="EMBL" id="QGQ98498.1"/>
    </source>
</evidence>
<dbReference type="GO" id="GO:0035999">
    <property type="term" value="P:tetrahydrofolate interconversion"/>
    <property type="evidence" value="ECO:0007669"/>
    <property type="project" value="TreeGrafter"/>
</dbReference>
<dbReference type="PANTHER" id="PTHR23407">
    <property type="entry name" value="ATPASE INHIBITOR/5-FORMYLTETRAHYDROFOLATE CYCLO-LIGASE"/>
    <property type="match status" value="1"/>
</dbReference>
<evidence type="ECO:0000313" key="7">
    <source>
        <dbReference type="Proteomes" id="UP000426246"/>
    </source>
</evidence>
<keyword evidence="3 4" id="KW-0067">ATP-binding</keyword>
<dbReference type="GO" id="GO:0046872">
    <property type="term" value="F:metal ion binding"/>
    <property type="evidence" value="ECO:0007669"/>
    <property type="project" value="UniProtKB-KW"/>
</dbReference>
<dbReference type="EC" id="6.3.3.2" evidence="5"/>
<keyword evidence="7" id="KW-1185">Reference proteome</keyword>
<proteinExistence type="inferred from homology"/>
<feature type="binding site" evidence="4">
    <location>
        <begin position="149"/>
        <end position="157"/>
    </location>
    <ligand>
        <name>ATP</name>
        <dbReference type="ChEBI" id="CHEBI:30616"/>
    </ligand>
</feature>